<dbReference type="InterPro" id="IPR051200">
    <property type="entry name" value="Host-pathogen_enzymatic-act"/>
</dbReference>
<keyword evidence="1 2" id="KW-0732">Signal</keyword>
<dbReference type="AlphaFoldDB" id="A0A6M9PVZ4"/>
<gene>
    <name evidence="4" type="ORF">DCO17_06390</name>
</gene>
<accession>A0A6M9PVZ4</accession>
<dbReference type="KEGG" id="ptrp:DCO17_06390"/>
<proteinExistence type="predicted"/>
<keyword evidence="5" id="KW-1185">Reference proteome</keyword>
<feature type="domain" description="YNCE-like beta-propeller" evidence="3">
    <location>
        <begin position="46"/>
        <end position="339"/>
    </location>
</feature>
<dbReference type="SUPFAM" id="SSF50974">
    <property type="entry name" value="Nitrous oxide reductase, N-terminal domain"/>
    <property type="match status" value="1"/>
</dbReference>
<dbReference type="RefSeq" id="WP_173955930.1">
    <property type="nucleotide sequence ID" value="NZ_CP028942.1"/>
</dbReference>
<sequence length="346" mass="37824">MHIFIKIRAFRAIALFIGFAITAFQTPVNAQSSPTSNSPANPSTQPKIAVILNSGAASISLIDMQKREVIKTIPVGKEPHHLMMTPDQKTLLIANAAGNDVVLMNPVSGEITGRVPNIIDPYQIGYSPNHKWFVANGNRLDRVDIYAANGADLKLAKTIKLAKTPSHIAFTSDSKIAFITLQDSSELAAIDLETQNVLWVMPTGKVPAGLWMTPGDQYLLVGITGEDNVQVIDWKNRKEVKRIFTGKGAHNFRPLGDKKHVFVSNRIASTISLINMQTLEKVGDITGLPSGPDDMEITSDGKTMWVTFRFAKKVGVIDIPSMKLVGVIPVGKSPHGVFFYPRASWE</sequence>
<evidence type="ECO:0000313" key="4">
    <source>
        <dbReference type="EMBL" id="QKM64889.1"/>
    </source>
</evidence>
<evidence type="ECO:0000313" key="5">
    <source>
        <dbReference type="Proteomes" id="UP000503312"/>
    </source>
</evidence>
<dbReference type="InterPro" id="IPR048433">
    <property type="entry name" value="YNCE-like_beta-prop"/>
</dbReference>
<dbReference type="EMBL" id="CP028942">
    <property type="protein sequence ID" value="QKM64889.1"/>
    <property type="molecule type" value="Genomic_DNA"/>
</dbReference>
<dbReference type="InterPro" id="IPR011045">
    <property type="entry name" value="N2O_reductase_N"/>
</dbReference>
<organism evidence="4 5">
    <name type="scientific">Polynucleobacter tropicus</name>
    <dbReference type="NCBI Taxonomy" id="1743174"/>
    <lineage>
        <taxon>Bacteria</taxon>
        <taxon>Pseudomonadati</taxon>
        <taxon>Pseudomonadota</taxon>
        <taxon>Betaproteobacteria</taxon>
        <taxon>Burkholderiales</taxon>
        <taxon>Burkholderiaceae</taxon>
        <taxon>Polynucleobacter</taxon>
    </lineage>
</organism>
<dbReference type="PANTHER" id="PTHR47197">
    <property type="entry name" value="PROTEIN NIRF"/>
    <property type="match status" value="1"/>
</dbReference>
<evidence type="ECO:0000256" key="2">
    <source>
        <dbReference type="SAM" id="SignalP"/>
    </source>
</evidence>
<evidence type="ECO:0000259" key="3">
    <source>
        <dbReference type="Pfam" id="PF21783"/>
    </source>
</evidence>
<evidence type="ECO:0000256" key="1">
    <source>
        <dbReference type="ARBA" id="ARBA00022729"/>
    </source>
</evidence>
<feature type="chain" id="PRO_5026884731" description="YNCE-like beta-propeller domain-containing protein" evidence="2">
    <location>
        <begin position="31"/>
        <end position="346"/>
    </location>
</feature>
<feature type="signal peptide" evidence="2">
    <location>
        <begin position="1"/>
        <end position="30"/>
    </location>
</feature>
<dbReference type="PANTHER" id="PTHR47197:SF3">
    <property type="entry name" value="DIHYDRO-HEME D1 DEHYDROGENASE"/>
    <property type="match status" value="1"/>
</dbReference>
<dbReference type="InterPro" id="IPR015943">
    <property type="entry name" value="WD40/YVTN_repeat-like_dom_sf"/>
</dbReference>
<name>A0A6M9PVZ4_9BURK</name>
<dbReference type="Proteomes" id="UP000503312">
    <property type="component" value="Chromosome"/>
</dbReference>
<dbReference type="Gene3D" id="2.130.10.10">
    <property type="entry name" value="YVTN repeat-like/Quinoprotein amine dehydrogenase"/>
    <property type="match status" value="2"/>
</dbReference>
<protein>
    <recommendedName>
        <fullName evidence="3">YNCE-like beta-propeller domain-containing protein</fullName>
    </recommendedName>
</protein>
<dbReference type="Pfam" id="PF21783">
    <property type="entry name" value="YNCE"/>
    <property type="match status" value="1"/>
</dbReference>
<reference evidence="4 5" key="1">
    <citation type="submission" date="2018-04" db="EMBL/GenBank/DDBJ databases">
        <title>Polynucleobacter sp. UH21B genome.</title>
        <authorList>
            <person name="Hahn M.W."/>
        </authorList>
    </citation>
    <scope>NUCLEOTIDE SEQUENCE [LARGE SCALE GENOMIC DNA]</scope>
    <source>
        <strain evidence="4 5">MWH-UH21B</strain>
    </source>
</reference>